<dbReference type="EMBL" id="JBHRTB010000010">
    <property type="protein sequence ID" value="MFC3143434.1"/>
    <property type="molecule type" value="Genomic_DNA"/>
</dbReference>
<reference evidence="8" key="1">
    <citation type="journal article" date="2019" name="Int. J. Syst. Evol. Microbiol.">
        <title>The Global Catalogue of Microorganisms (GCM) 10K type strain sequencing project: providing services to taxonomists for standard genome sequencing and annotation.</title>
        <authorList>
            <consortium name="The Broad Institute Genomics Platform"/>
            <consortium name="The Broad Institute Genome Sequencing Center for Infectious Disease"/>
            <person name="Wu L."/>
            <person name="Ma J."/>
        </authorList>
    </citation>
    <scope>NUCLEOTIDE SEQUENCE [LARGE SCALE GENOMIC DNA]</scope>
    <source>
        <strain evidence="8">KCTC 52366</strain>
    </source>
</reference>
<organism evidence="7 8">
    <name type="scientific">Psychromarinibacter halotolerans</name>
    <dbReference type="NCBI Taxonomy" id="1775175"/>
    <lineage>
        <taxon>Bacteria</taxon>
        <taxon>Pseudomonadati</taxon>
        <taxon>Pseudomonadota</taxon>
        <taxon>Alphaproteobacteria</taxon>
        <taxon>Rhodobacterales</taxon>
        <taxon>Paracoccaceae</taxon>
        <taxon>Psychromarinibacter</taxon>
    </lineage>
</organism>
<protein>
    <submittedName>
        <fullName evidence="7">Translocation/assembly module TamB domain-containing protein</fullName>
    </submittedName>
</protein>
<evidence type="ECO:0000256" key="4">
    <source>
        <dbReference type="ARBA" id="ARBA00023136"/>
    </source>
</evidence>
<evidence type="ECO:0000256" key="5">
    <source>
        <dbReference type="SAM" id="SignalP"/>
    </source>
</evidence>
<evidence type="ECO:0000256" key="3">
    <source>
        <dbReference type="ARBA" id="ARBA00022989"/>
    </source>
</evidence>
<keyword evidence="8" id="KW-1185">Reference proteome</keyword>
<evidence type="ECO:0000259" key="6">
    <source>
        <dbReference type="Pfam" id="PF04357"/>
    </source>
</evidence>
<keyword evidence="3" id="KW-1133">Transmembrane helix</keyword>
<sequence length="1614" mass="163673">MRHLLLILMLALPGQLLAQADSDSTPDAPAEEEERDRGILQAFIEDNLSDAGRDVRIEGFSGALSSNATLDSLTISDDDGVWLRLEGAVLNWNRSALLRGRVEVNELSAERLVIERVPDTGTSDDLPTPEATPFALPDLPVSIDIATLAIERAELGEPLLGEAVAITLDGSASLAGGEGEADLQITRLDGPEGDIALAGSYSNATGALNLDLSFREGPGGIAASLIGLPGEPAVDLTVQGDGSADDFNADILLLTDGEERLSGTATLGAFGADDGEGEADRRFGLDLAGDLAPLFLPDYRDFLGNDVALTVAGTLLGAGGLDLEQLSVETQSLVLNGAVQLDSDSWPVRIDVTGAITPPDGNEVLLPLAGPETWVQGVELAIDFDSTDGDTWTAALTADGFRRDGIEIGRAALTGQGGIVRGEGNAIGEVTGQMELDVGGIALPDPALQAAVGETVTGALGFDFTEGQTLRFIGLDVTAGDTVLTGDATLDLPEEGLGLDILGRVGLRAGDLSRFSALAGTDLSGSADLSVSGRMEPLSGSFDLTLGGSTGDLAIGNAVVDPLIGGDGQLQGQITRDEDGTRLTDFGITTPETELTATADLASGDSQAQFALRLREAGLVAEGLDGPVSLTGTAVQVDEDWTLTTNLEAPGGVRADIDATVSLPDGEPGPVNGIAEIAIADLAAYADLAGADLNGAANVTLAGRGDLSDMSFEASVNGTATDVAIGNDIADTLMAGTSTLAIDVTRDGDGTLTFRDSRFENDQVSADLGGTIDGQTGAIDFDARLVDVALILDDLSGPATLTGTLNRDGQDVTLNGGFSAPGNTGGTVTAQVTLTDDGPGPFRASGDATVGDLAPFAPLAGLDLSGALSLDFGAQGDLSDLSVTAALNAEGRNLGTGIAAVDPLIAGDSTLDVAVTRDGDGLLTFDRARFDSDQLAASVEGTVGATTADVGFDVRLASAGAVAQGLTGAIGLNGQLTRDGDDLALDADLTGPGDTEGRIDGALTLVDGQPGPFRADVDADIASLAPFGAIAGLNLGGALSLDASAQGDLSDMTLTADLSATGTGLRSGIAAADPLLSGTSDLRVAVALDADGVLTIDRATFENPQLTAEVSGQGSADTGGSGRYDVRLANVGLLAPGINGPATASGTLSSSGNGWQIDTSLTGPGGMSGTTSGSFAQDFSTADLSINGSAPLELANGFIAPRLVDGLARFNLSLNGPLALNSLSGTVTSNGAGVTLPALRIRLAPMNVTAQLGGGRANITAETGVSNGGRITVSGPITLSAPFNANLGINLQRVVVAEPGFYETTVSGTVGLDGGLTGGANISGDLSLDAVEVRIPNTGGLSSGSLPSLVHINEPAEVRRTRDRAGLLRDMGDASGGGGASGPGYGLDILIRAPQQIFIRGRGLDAEMGGQIRLGGTTNNIFTEGSIDLIRGRLDILGERLELTEGSLQLQGNFDPYIRLVAATVSGDITVQIVIEGFASNPDLQVTSQPQLPEEEVLARLLFDRGIKEISALQAVQLALAIRTLAGGGGEGIVGRLRTNVGLDDLDVTTDADGTAEVTAGKYLSDNLYTDVTVNATGETDVELNLQITPSVTARGRVTSTGDTGIGIYFERDY</sequence>
<accession>A0ABV7GP98</accession>
<feature type="domain" description="Translocation and assembly module TamB C-terminal" evidence="6">
    <location>
        <begin position="1266"/>
        <end position="1614"/>
    </location>
</feature>
<dbReference type="RefSeq" id="WP_275630724.1">
    <property type="nucleotide sequence ID" value="NZ_JARGYD010000001.1"/>
</dbReference>
<dbReference type="Pfam" id="PF04357">
    <property type="entry name" value="TamB"/>
    <property type="match status" value="1"/>
</dbReference>
<comment type="caution">
    <text evidence="7">The sequence shown here is derived from an EMBL/GenBank/DDBJ whole genome shotgun (WGS) entry which is preliminary data.</text>
</comment>
<dbReference type="InterPro" id="IPR007452">
    <property type="entry name" value="TamB_C"/>
</dbReference>
<name>A0ABV7GP98_9RHOB</name>
<keyword evidence="2" id="KW-0812">Transmembrane</keyword>
<comment type="subcellular location">
    <subcellularLocation>
        <location evidence="1">Membrane</location>
        <topology evidence="1">Single-pass membrane protein</topology>
    </subcellularLocation>
</comment>
<dbReference type="Proteomes" id="UP001595632">
    <property type="component" value="Unassembled WGS sequence"/>
</dbReference>
<proteinExistence type="predicted"/>
<dbReference type="PANTHER" id="PTHR36985:SF1">
    <property type="entry name" value="TRANSLOCATION AND ASSEMBLY MODULE SUBUNIT TAMB"/>
    <property type="match status" value="1"/>
</dbReference>
<evidence type="ECO:0000256" key="2">
    <source>
        <dbReference type="ARBA" id="ARBA00022692"/>
    </source>
</evidence>
<dbReference type="PANTHER" id="PTHR36985">
    <property type="entry name" value="TRANSLOCATION AND ASSEMBLY MODULE SUBUNIT TAMB"/>
    <property type="match status" value="1"/>
</dbReference>
<feature type="chain" id="PRO_5046241056" evidence="5">
    <location>
        <begin position="21"/>
        <end position="1614"/>
    </location>
</feature>
<evidence type="ECO:0000313" key="8">
    <source>
        <dbReference type="Proteomes" id="UP001595632"/>
    </source>
</evidence>
<keyword evidence="4" id="KW-0472">Membrane</keyword>
<feature type="signal peptide" evidence="5">
    <location>
        <begin position="1"/>
        <end position="20"/>
    </location>
</feature>
<gene>
    <name evidence="7" type="ORF">ACFOGP_11980</name>
</gene>
<evidence type="ECO:0000256" key="1">
    <source>
        <dbReference type="ARBA" id="ARBA00004167"/>
    </source>
</evidence>
<keyword evidence="5" id="KW-0732">Signal</keyword>
<evidence type="ECO:0000313" key="7">
    <source>
        <dbReference type="EMBL" id="MFC3143434.1"/>
    </source>
</evidence>